<evidence type="ECO:0000256" key="1">
    <source>
        <dbReference type="SAM" id="Phobius"/>
    </source>
</evidence>
<dbReference type="AlphaFoldDB" id="A0A8S2AR05"/>
<keyword evidence="1" id="KW-1133">Transmembrane helix</keyword>
<accession>A0A8S2AR05</accession>
<evidence type="ECO:0000313" key="2">
    <source>
        <dbReference type="EMBL" id="CAE6086096.1"/>
    </source>
</evidence>
<keyword evidence="3" id="KW-1185">Reference proteome</keyword>
<dbReference type="Proteomes" id="UP000682877">
    <property type="component" value="Chromosome 6"/>
</dbReference>
<dbReference type="EMBL" id="LR999456">
    <property type="protein sequence ID" value="CAE6086096.1"/>
    <property type="molecule type" value="Genomic_DNA"/>
</dbReference>
<evidence type="ECO:0000313" key="3">
    <source>
        <dbReference type="Proteomes" id="UP000682877"/>
    </source>
</evidence>
<gene>
    <name evidence="2" type="ORF">AARE701A_LOCUS14407</name>
</gene>
<reference evidence="2" key="1">
    <citation type="submission" date="2021-01" db="EMBL/GenBank/DDBJ databases">
        <authorList>
            <person name="Bezrukov I."/>
        </authorList>
    </citation>
    <scope>NUCLEOTIDE SEQUENCE</scope>
</reference>
<keyword evidence="1" id="KW-0472">Membrane</keyword>
<organism evidence="2 3">
    <name type="scientific">Arabidopsis arenosa</name>
    <name type="common">Sand rock-cress</name>
    <name type="synonym">Cardaminopsis arenosa</name>
    <dbReference type="NCBI Taxonomy" id="38785"/>
    <lineage>
        <taxon>Eukaryota</taxon>
        <taxon>Viridiplantae</taxon>
        <taxon>Streptophyta</taxon>
        <taxon>Embryophyta</taxon>
        <taxon>Tracheophyta</taxon>
        <taxon>Spermatophyta</taxon>
        <taxon>Magnoliopsida</taxon>
        <taxon>eudicotyledons</taxon>
        <taxon>Gunneridae</taxon>
        <taxon>Pentapetalae</taxon>
        <taxon>rosids</taxon>
        <taxon>malvids</taxon>
        <taxon>Brassicales</taxon>
        <taxon>Brassicaceae</taxon>
        <taxon>Camelineae</taxon>
        <taxon>Arabidopsis</taxon>
    </lineage>
</organism>
<name>A0A8S2AR05_ARAAE</name>
<feature type="transmembrane region" description="Helical" evidence="1">
    <location>
        <begin position="113"/>
        <end position="132"/>
    </location>
</feature>
<proteinExistence type="predicted"/>
<sequence>MASSEGLASVDPWSFRQNFNIDSWLIYDSFSHDSDLLAKALHRSISTSTESSPLSPSSFFDSSTTAVLVSDLSPPQTLSNVSFGSDLEISAVGGALGGAKRKRGPGAAIGSQIWALFQLLLVRFIIISQVLLQRRRTLVVVVVAPPWNWIVTRASQHLNHGKLCDRS</sequence>
<protein>
    <submittedName>
        <fullName evidence="2">Uncharacterized protein</fullName>
    </submittedName>
</protein>
<keyword evidence="1" id="KW-0812">Transmembrane</keyword>